<name>A0A2P6P1X9_ROSCH</name>
<comment type="caution">
    <text evidence="2">The sequence shown here is derived from an EMBL/GenBank/DDBJ whole genome shotgun (WGS) entry which is preliminary data.</text>
</comment>
<gene>
    <name evidence="2" type="ORF">RchiOBHm_Chr7g0178901</name>
</gene>
<dbReference type="Gramene" id="PRQ15943">
    <property type="protein sequence ID" value="PRQ15943"/>
    <property type="gene ID" value="RchiOBHm_Chr7g0178901"/>
</dbReference>
<evidence type="ECO:0000256" key="1">
    <source>
        <dbReference type="SAM" id="MobiDB-lite"/>
    </source>
</evidence>
<feature type="compositionally biased region" description="Low complexity" evidence="1">
    <location>
        <begin position="86"/>
        <end position="108"/>
    </location>
</feature>
<evidence type="ECO:0000313" key="3">
    <source>
        <dbReference type="Proteomes" id="UP000238479"/>
    </source>
</evidence>
<proteinExistence type="predicted"/>
<dbReference type="Proteomes" id="UP000238479">
    <property type="component" value="Chromosome 7"/>
</dbReference>
<dbReference type="AlphaFoldDB" id="A0A2P6P1X9"/>
<organism evidence="2 3">
    <name type="scientific">Rosa chinensis</name>
    <name type="common">China rose</name>
    <dbReference type="NCBI Taxonomy" id="74649"/>
    <lineage>
        <taxon>Eukaryota</taxon>
        <taxon>Viridiplantae</taxon>
        <taxon>Streptophyta</taxon>
        <taxon>Embryophyta</taxon>
        <taxon>Tracheophyta</taxon>
        <taxon>Spermatophyta</taxon>
        <taxon>Magnoliopsida</taxon>
        <taxon>eudicotyledons</taxon>
        <taxon>Gunneridae</taxon>
        <taxon>Pentapetalae</taxon>
        <taxon>rosids</taxon>
        <taxon>fabids</taxon>
        <taxon>Rosales</taxon>
        <taxon>Rosaceae</taxon>
        <taxon>Rosoideae</taxon>
        <taxon>Rosoideae incertae sedis</taxon>
        <taxon>Rosa</taxon>
    </lineage>
</organism>
<sequence length="160" mass="17681">MCAVKLAFLNNKAKRTVKACRVCYCVNVYYDAFGVLPSFCNQNSYEIWPKVKSPSQSIPQSLTLIFLSPSKASRNLKPLPAPPPKSSHSLSPRSHPLSSPTSQLSNSRPPSPSPPPSLVSHRRRSSRSSVSPTIYIRDFVKGLTSEFFDSVLQMLTVSIE</sequence>
<keyword evidence="3" id="KW-1185">Reference proteome</keyword>
<accession>A0A2P6P1X9</accession>
<protein>
    <submittedName>
        <fullName evidence="2">Uncharacterized protein</fullName>
    </submittedName>
</protein>
<evidence type="ECO:0000313" key="2">
    <source>
        <dbReference type="EMBL" id="PRQ15943.1"/>
    </source>
</evidence>
<dbReference type="EMBL" id="PDCK01000045">
    <property type="protein sequence ID" value="PRQ15943.1"/>
    <property type="molecule type" value="Genomic_DNA"/>
</dbReference>
<reference evidence="2 3" key="1">
    <citation type="journal article" date="2018" name="Nat. Genet.">
        <title>The Rosa genome provides new insights in the design of modern roses.</title>
        <authorList>
            <person name="Bendahmane M."/>
        </authorList>
    </citation>
    <scope>NUCLEOTIDE SEQUENCE [LARGE SCALE GENOMIC DNA]</scope>
    <source>
        <strain evidence="3">cv. Old Blush</strain>
    </source>
</reference>
<feature type="region of interest" description="Disordered" evidence="1">
    <location>
        <begin position="74"/>
        <end position="125"/>
    </location>
</feature>